<organism evidence="3 4">
    <name type="scientific">Chryseobacterium scophthalmum</name>
    <dbReference type="NCBI Taxonomy" id="59733"/>
    <lineage>
        <taxon>Bacteria</taxon>
        <taxon>Pseudomonadati</taxon>
        <taxon>Bacteroidota</taxon>
        <taxon>Flavobacteriia</taxon>
        <taxon>Flavobacteriales</taxon>
        <taxon>Weeksellaceae</taxon>
        <taxon>Chryseobacterium group</taxon>
        <taxon>Chryseobacterium</taxon>
    </lineage>
</organism>
<protein>
    <submittedName>
        <fullName evidence="3">Por secretion system C-terminal sorting domain-containing protein</fullName>
    </submittedName>
</protein>
<dbReference type="NCBIfam" id="TIGR02167">
    <property type="entry name" value="Liste_lipo_26"/>
    <property type="match status" value="6"/>
</dbReference>
<evidence type="ECO:0000259" key="2">
    <source>
        <dbReference type="Pfam" id="PF18962"/>
    </source>
</evidence>
<keyword evidence="1" id="KW-0732">Signal</keyword>
<sequence>MLKKLLPFFFLIVFHFLKAQNEFITIWKPSGINQNITTTVTAPSQSSANQIWFPGTGTNYTIQWEEINFPQHNGTLTNVTSNGQILIDFGTPLNPTPNQATYRLKVSNGNGVFNKTQFASFTLDSSGAKIWSHLGNSDKILEISQWGNIQWTSMFNAFSHCQSLQLTATDSPNLSNVENASHLFFNTSSFTGNSSMANWNTSHVKDFSFMFAHTNMYQLPDTFNLSIGNWNTSAATNFKSLFENRKAFNQNLNSWNTSSVTNMSAMFSGCNAFNQPLNNWNTSNVTDMSRMFHSVFNFNQPLNSWNTANVTNMSAMFEACTVFNQPLNNWNTSNVTNMSSMFAVCVAFNQPLNNWNTSNVTDMSAMFHLIPNFNQPLNNWNTSNVTDISHMFHKCTAFNQPLDNWDTSKVTNMNVFLQEASAFNQSLASWNLSSLTTASLAITQTGIDCSNYSNTLEGWADNLNTANNINLGPLMNLMYSSTIINKRNILINKGWLFTGDVVGECEKLAVNENKLKNNLSIYPNPASDFIYLNNSKGVKSYIITDSNGRVIMKDSLTKDFINIQSLSSGNYILQILTSKNVENFKFIKK</sequence>
<evidence type="ECO:0000313" key="4">
    <source>
        <dbReference type="Proteomes" id="UP000184782"/>
    </source>
</evidence>
<dbReference type="AlphaFoldDB" id="A0A1N6FW65"/>
<dbReference type="Pfam" id="PF03382">
    <property type="entry name" value="DUF285"/>
    <property type="match status" value="1"/>
</dbReference>
<dbReference type="NCBIfam" id="TIGR04183">
    <property type="entry name" value="Por_Secre_tail"/>
    <property type="match status" value="1"/>
</dbReference>
<dbReference type="EMBL" id="FSRQ01000001">
    <property type="protein sequence ID" value="SIN99452.1"/>
    <property type="molecule type" value="Genomic_DNA"/>
</dbReference>
<dbReference type="Proteomes" id="UP000184782">
    <property type="component" value="Unassembled WGS sequence"/>
</dbReference>
<gene>
    <name evidence="3" type="ORF">SAMN05421769_1654</name>
</gene>
<dbReference type="InterPro" id="IPR026444">
    <property type="entry name" value="Secre_tail"/>
</dbReference>
<dbReference type="InterPro" id="IPR005046">
    <property type="entry name" value="DUF285"/>
</dbReference>
<accession>A0A1N6FW65</accession>
<proteinExistence type="predicted"/>
<dbReference type="STRING" id="59733.SAMN05421769_1654"/>
<dbReference type="OrthoDB" id="9813840at2"/>
<reference evidence="4" key="1">
    <citation type="submission" date="2016-12" db="EMBL/GenBank/DDBJ databases">
        <authorList>
            <person name="Varghese N."/>
            <person name="Submissions S."/>
        </authorList>
    </citation>
    <scope>NUCLEOTIDE SEQUENCE [LARGE SCALE GENOMIC DNA]</scope>
    <source>
        <strain evidence="4">DSM 16779</strain>
    </source>
</reference>
<name>A0A1N6FW65_9FLAO</name>
<dbReference type="InterPro" id="IPR011889">
    <property type="entry name" value="Liste_lipo_26"/>
</dbReference>
<feature type="domain" description="Secretion system C-terminal sorting" evidence="2">
    <location>
        <begin position="521"/>
        <end position="582"/>
    </location>
</feature>
<evidence type="ECO:0000256" key="1">
    <source>
        <dbReference type="ARBA" id="ARBA00022729"/>
    </source>
</evidence>
<keyword evidence="4" id="KW-1185">Reference proteome</keyword>
<evidence type="ECO:0000313" key="3">
    <source>
        <dbReference type="EMBL" id="SIN99452.1"/>
    </source>
</evidence>
<dbReference type="Pfam" id="PF18962">
    <property type="entry name" value="Por_Secre_tail"/>
    <property type="match status" value="1"/>
</dbReference>
<dbReference type="RefSeq" id="WP_074229782.1">
    <property type="nucleotide sequence ID" value="NZ_FSRQ01000001.1"/>
</dbReference>